<accession>A0A1H5RJH2</accession>
<name>A0A1H5RJH2_9PSEU</name>
<feature type="region of interest" description="Disordered" evidence="1">
    <location>
        <begin position="176"/>
        <end position="233"/>
    </location>
</feature>
<proteinExistence type="predicted"/>
<sequence>MTVPPRARTCRTTLSVPCAGKAAAITTARPASMTTGRSPRDTTKSSGIPCFRNVARSLAATAKSCSMIRNDIEAHQNVERSNRALVRETDCQHRPVLCEQARHGTRAAAESPLPQPDRPMQLPAAHRLLADVMDTGRTRGSVSGGSIWRTAGHRPLRGPIHGWAELMRAEATGLRSGPACASTVPMTSQTRLSSDRGIGVNGTRSGAAARGAGCRPPSTMPADCSAERGPGSK</sequence>
<evidence type="ECO:0000313" key="2">
    <source>
        <dbReference type="EMBL" id="SEF38502.1"/>
    </source>
</evidence>
<evidence type="ECO:0000313" key="3">
    <source>
        <dbReference type="Proteomes" id="UP000198878"/>
    </source>
</evidence>
<gene>
    <name evidence="2" type="ORF">SAMN05421837_12322</name>
</gene>
<protein>
    <submittedName>
        <fullName evidence="2">Uncharacterized protein</fullName>
    </submittedName>
</protein>
<dbReference type="STRING" id="218821.SAMN05421837_12322"/>
<dbReference type="AlphaFoldDB" id="A0A1H5RJH2"/>
<feature type="compositionally biased region" description="Low complexity" evidence="1">
    <location>
        <begin position="202"/>
        <end position="215"/>
    </location>
</feature>
<dbReference type="Proteomes" id="UP000198878">
    <property type="component" value="Unassembled WGS sequence"/>
</dbReference>
<reference evidence="3" key="1">
    <citation type="submission" date="2016-10" db="EMBL/GenBank/DDBJ databases">
        <authorList>
            <person name="Varghese N."/>
            <person name="Submissions S."/>
        </authorList>
    </citation>
    <scope>NUCLEOTIDE SEQUENCE [LARGE SCALE GENOMIC DNA]</scope>
    <source>
        <strain evidence="3">DSM 44654</strain>
    </source>
</reference>
<dbReference type="EMBL" id="FNUJ01000023">
    <property type="protein sequence ID" value="SEF38502.1"/>
    <property type="molecule type" value="Genomic_DNA"/>
</dbReference>
<evidence type="ECO:0000256" key="1">
    <source>
        <dbReference type="SAM" id="MobiDB-lite"/>
    </source>
</evidence>
<organism evidence="2 3">
    <name type="scientific">Amycolatopsis pretoriensis</name>
    <dbReference type="NCBI Taxonomy" id="218821"/>
    <lineage>
        <taxon>Bacteria</taxon>
        <taxon>Bacillati</taxon>
        <taxon>Actinomycetota</taxon>
        <taxon>Actinomycetes</taxon>
        <taxon>Pseudonocardiales</taxon>
        <taxon>Pseudonocardiaceae</taxon>
        <taxon>Amycolatopsis</taxon>
    </lineage>
</organism>
<keyword evidence="3" id="KW-1185">Reference proteome</keyword>